<gene>
    <name evidence="3" type="ORF">NKW50_12855</name>
</gene>
<feature type="signal peptide" evidence="1">
    <location>
        <begin position="1"/>
        <end position="30"/>
    </location>
</feature>
<evidence type="ECO:0000313" key="4">
    <source>
        <dbReference type="Proteomes" id="UP001523528"/>
    </source>
</evidence>
<keyword evidence="4" id="KW-1185">Reference proteome</keyword>
<dbReference type="Proteomes" id="UP001523528">
    <property type="component" value="Unassembled WGS sequence"/>
</dbReference>
<evidence type="ECO:0000313" key="3">
    <source>
        <dbReference type="EMBL" id="MCP1259484.1"/>
    </source>
</evidence>
<evidence type="ECO:0000259" key="2">
    <source>
        <dbReference type="PROSITE" id="PS51502"/>
    </source>
</evidence>
<accession>A0ABT1F6V8</accession>
<dbReference type="SMART" id="SM00886">
    <property type="entry name" value="Dabb"/>
    <property type="match status" value="1"/>
</dbReference>
<organism evidence="3 4">
    <name type="scientific">Acetobacter lambici</name>
    <dbReference type="NCBI Taxonomy" id="1332824"/>
    <lineage>
        <taxon>Bacteria</taxon>
        <taxon>Pseudomonadati</taxon>
        <taxon>Pseudomonadota</taxon>
        <taxon>Alphaproteobacteria</taxon>
        <taxon>Acetobacterales</taxon>
        <taxon>Acetobacteraceae</taxon>
        <taxon>Acetobacter</taxon>
    </lineage>
</organism>
<keyword evidence="1" id="KW-0732">Signal</keyword>
<protein>
    <submittedName>
        <fullName evidence="3">Dabb family protein</fullName>
    </submittedName>
</protein>
<feature type="domain" description="Stress-response A/B barrel" evidence="2">
    <location>
        <begin position="62"/>
        <end position="172"/>
    </location>
</feature>
<dbReference type="SUPFAM" id="SSF54909">
    <property type="entry name" value="Dimeric alpha+beta barrel"/>
    <property type="match status" value="1"/>
</dbReference>
<proteinExistence type="predicted"/>
<evidence type="ECO:0000256" key="1">
    <source>
        <dbReference type="SAM" id="SignalP"/>
    </source>
</evidence>
<comment type="caution">
    <text evidence="3">The sequence shown here is derived from an EMBL/GenBank/DDBJ whole genome shotgun (WGS) entry which is preliminary data.</text>
</comment>
<feature type="chain" id="PRO_5046662919" evidence="1">
    <location>
        <begin position="31"/>
        <end position="180"/>
    </location>
</feature>
<sequence length="180" mass="19709">MKLKTYVKKLGLSIAASSVVAGLQMPPALAMPPSPAAQHVLDEARRVGLARFTAPDFKPGLIRHVVMFRFNPRATQAERHEVTKRFVALASLSRRPNGAAVVVSIETGPQMSGENADIGLEQAYLVTFRSEGDRNFYVGSPIVSNPQYFDPAHNAFKSFAGSYLEKVVVFDFPVMLTTQN</sequence>
<dbReference type="Pfam" id="PF07876">
    <property type="entry name" value="Dabb"/>
    <property type="match status" value="1"/>
</dbReference>
<name>A0ABT1F6V8_9PROT</name>
<dbReference type="Gene3D" id="3.30.70.100">
    <property type="match status" value="1"/>
</dbReference>
<reference evidence="3 4" key="1">
    <citation type="submission" date="2022-06" db="EMBL/GenBank/DDBJ databases">
        <title>Acetobacer genomes from food samples.</title>
        <authorList>
            <person name="Sombolestani A."/>
        </authorList>
    </citation>
    <scope>NUCLEOTIDE SEQUENCE [LARGE SCALE GENOMIC DNA]</scope>
    <source>
        <strain evidence="3 4">R-83285</strain>
    </source>
</reference>
<dbReference type="InterPro" id="IPR011008">
    <property type="entry name" value="Dimeric_a/b-barrel"/>
</dbReference>
<dbReference type="InterPro" id="IPR013097">
    <property type="entry name" value="Dabb"/>
</dbReference>
<dbReference type="EMBL" id="JAMYZZ010000034">
    <property type="protein sequence ID" value="MCP1259484.1"/>
    <property type="molecule type" value="Genomic_DNA"/>
</dbReference>
<dbReference type="PROSITE" id="PS51502">
    <property type="entry name" value="S_R_A_B_BARREL"/>
    <property type="match status" value="1"/>
</dbReference>